<comment type="caution">
    <text evidence="9">The sequence shown here is derived from an EMBL/GenBank/DDBJ whole genome shotgun (WGS) entry which is preliminary data.</text>
</comment>
<dbReference type="RefSeq" id="WP_191717795.1">
    <property type="nucleotide sequence ID" value="NZ_JACSQP010000002.1"/>
</dbReference>
<dbReference type="Pfam" id="PF03591">
    <property type="entry name" value="AzlC"/>
    <property type="match status" value="1"/>
</dbReference>
<keyword evidence="7 8" id="KW-0472">Membrane</keyword>
<evidence type="ECO:0000256" key="6">
    <source>
        <dbReference type="ARBA" id="ARBA00022989"/>
    </source>
</evidence>
<evidence type="ECO:0000256" key="3">
    <source>
        <dbReference type="ARBA" id="ARBA00022448"/>
    </source>
</evidence>
<name>A0ABR8RZY7_9MICO</name>
<dbReference type="Proteomes" id="UP000648352">
    <property type="component" value="Unassembled WGS sequence"/>
</dbReference>
<proteinExistence type="inferred from homology"/>
<comment type="similarity">
    <text evidence="2">Belongs to the AzlC family.</text>
</comment>
<keyword evidence="5 8" id="KW-0812">Transmembrane</keyword>
<evidence type="ECO:0000256" key="5">
    <source>
        <dbReference type="ARBA" id="ARBA00022692"/>
    </source>
</evidence>
<evidence type="ECO:0000256" key="4">
    <source>
        <dbReference type="ARBA" id="ARBA00022475"/>
    </source>
</evidence>
<evidence type="ECO:0000256" key="8">
    <source>
        <dbReference type="SAM" id="Phobius"/>
    </source>
</evidence>
<feature type="transmembrane region" description="Helical" evidence="8">
    <location>
        <begin position="217"/>
        <end position="234"/>
    </location>
</feature>
<sequence>MSAPSQPDDADASRAARGAPREGLGVALATSAYGVSFGALAVASGLDVWQTCVLSLVMFTGGSQFAFIGVIAAGGLAAAPAAIASATLLGVRNLAYGIRMAPVIGGSLWRRAAAVQFTIDESTAVSLAQPTPRARTLGFWVTGIGIYVGWNISSLLGALLGDLLGDPKAYGLDAAAAAAFLALLWPRLRQRQAIAVGVAAAIVATVLTPALMPGLPVLIAALVAVVVGVFNWFAPPGPAAGFAEPDDVPEREGLP</sequence>
<evidence type="ECO:0000313" key="10">
    <source>
        <dbReference type="Proteomes" id="UP000648352"/>
    </source>
</evidence>
<feature type="transmembrane region" description="Helical" evidence="8">
    <location>
        <begin position="137"/>
        <end position="157"/>
    </location>
</feature>
<evidence type="ECO:0000256" key="1">
    <source>
        <dbReference type="ARBA" id="ARBA00004651"/>
    </source>
</evidence>
<evidence type="ECO:0000256" key="7">
    <source>
        <dbReference type="ARBA" id="ARBA00023136"/>
    </source>
</evidence>
<feature type="transmembrane region" description="Helical" evidence="8">
    <location>
        <begin position="66"/>
        <end position="91"/>
    </location>
</feature>
<accession>A0ABR8RZY7</accession>
<organism evidence="9 10">
    <name type="scientific">Microbacterium pullorum</name>
    <dbReference type="NCBI Taxonomy" id="2762236"/>
    <lineage>
        <taxon>Bacteria</taxon>
        <taxon>Bacillati</taxon>
        <taxon>Actinomycetota</taxon>
        <taxon>Actinomycetes</taxon>
        <taxon>Micrococcales</taxon>
        <taxon>Microbacteriaceae</taxon>
        <taxon>Microbacterium</taxon>
    </lineage>
</organism>
<evidence type="ECO:0000313" key="9">
    <source>
        <dbReference type="EMBL" id="MBD7956783.1"/>
    </source>
</evidence>
<dbReference type="InterPro" id="IPR011606">
    <property type="entry name" value="Brnchd-chn_aa_trnsp_permease"/>
</dbReference>
<keyword evidence="6 8" id="KW-1133">Transmembrane helix</keyword>
<reference evidence="9 10" key="1">
    <citation type="submission" date="2020-08" db="EMBL/GenBank/DDBJ databases">
        <title>A Genomic Blueprint of the Chicken Gut Microbiome.</title>
        <authorList>
            <person name="Gilroy R."/>
            <person name="Ravi A."/>
            <person name="Getino M."/>
            <person name="Pursley I."/>
            <person name="Horton D.L."/>
            <person name="Alikhan N.-F."/>
            <person name="Baker D."/>
            <person name="Gharbi K."/>
            <person name="Hall N."/>
            <person name="Watson M."/>
            <person name="Adriaenssens E.M."/>
            <person name="Foster-Nyarko E."/>
            <person name="Jarju S."/>
            <person name="Secka A."/>
            <person name="Antonio M."/>
            <person name="Oren A."/>
            <person name="Chaudhuri R."/>
            <person name="La Ragione R.M."/>
            <person name="Hildebrand F."/>
            <person name="Pallen M.J."/>
        </authorList>
    </citation>
    <scope>NUCLEOTIDE SEQUENCE [LARGE SCALE GENOMIC DNA]</scope>
    <source>
        <strain evidence="9 10">Sa4CUA7</strain>
    </source>
</reference>
<comment type="subcellular location">
    <subcellularLocation>
        <location evidence="1">Cell membrane</location>
        <topology evidence="1">Multi-pass membrane protein</topology>
    </subcellularLocation>
</comment>
<dbReference type="PANTHER" id="PTHR34979">
    <property type="entry name" value="INNER MEMBRANE PROTEIN YGAZ"/>
    <property type="match status" value="1"/>
</dbReference>
<feature type="transmembrane region" description="Helical" evidence="8">
    <location>
        <begin position="24"/>
        <end position="46"/>
    </location>
</feature>
<dbReference type="EMBL" id="JACSQP010000002">
    <property type="protein sequence ID" value="MBD7956783.1"/>
    <property type="molecule type" value="Genomic_DNA"/>
</dbReference>
<gene>
    <name evidence="9" type="ORF">H9651_03975</name>
</gene>
<keyword evidence="10" id="KW-1185">Reference proteome</keyword>
<evidence type="ECO:0000256" key="2">
    <source>
        <dbReference type="ARBA" id="ARBA00010735"/>
    </source>
</evidence>
<feature type="transmembrane region" description="Helical" evidence="8">
    <location>
        <begin position="169"/>
        <end position="186"/>
    </location>
</feature>
<feature type="transmembrane region" description="Helical" evidence="8">
    <location>
        <begin position="193"/>
        <end position="211"/>
    </location>
</feature>
<protein>
    <submittedName>
        <fullName evidence="9">AzlC family ABC transporter permease</fullName>
    </submittedName>
</protein>
<keyword evidence="4" id="KW-1003">Cell membrane</keyword>
<dbReference type="PANTHER" id="PTHR34979:SF1">
    <property type="entry name" value="INNER MEMBRANE PROTEIN YGAZ"/>
    <property type="match status" value="1"/>
</dbReference>
<keyword evidence="3" id="KW-0813">Transport</keyword>